<dbReference type="Proteomes" id="UP000077266">
    <property type="component" value="Unassembled WGS sequence"/>
</dbReference>
<dbReference type="PANTHER" id="PTHR48022">
    <property type="entry name" value="PLASTIDIC GLUCOSE TRANSPORTER 4"/>
    <property type="match status" value="1"/>
</dbReference>
<evidence type="ECO:0000313" key="12">
    <source>
        <dbReference type="EMBL" id="KZW03364.1"/>
    </source>
</evidence>
<dbReference type="NCBIfam" id="TIGR00879">
    <property type="entry name" value="SP"/>
    <property type="match status" value="1"/>
</dbReference>
<feature type="region of interest" description="Disordered" evidence="9">
    <location>
        <begin position="1"/>
        <end position="31"/>
    </location>
</feature>
<name>A0A165QBF8_EXIGL</name>
<evidence type="ECO:0000256" key="7">
    <source>
        <dbReference type="ARBA" id="ARBA00049119"/>
    </source>
</evidence>
<dbReference type="InterPro" id="IPR005829">
    <property type="entry name" value="Sugar_transporter_CS"/>
</dbReference>
<dbReference type="FunFam" id="1.20.1250.20:FF:000134">
    <property type="entry name" value="MFS sugar transporter protein"/>
    <property type="match status" value="1"/>
</dbReference>
<dbReference type="OrthoDB" id="6133115at2759"/>
<organism evidence="12 13">
    <name type="scientific">Exidia glandulosa HHB12029</name>
    <dbReference type="NCBI Taxonomy" id="1314781"/>
    <lineage>
        <taxon>Eukaryota</taxon>
        <taxon>Fungi</taxon>
        <taxon>Dikarya</taxon>
        <taxon>Basidiomycota</taxon>
        <taxon>Agaricomycotina</taxon>
        <taxon>Agaricomycetes</taxon>
        <taxon>Auriculariales</taxon>
        <taxon>Exidiaceae</taxon>
        <taxon>Exidia</taxon>
    </lineage>
</organism>
<evidence type="ECO:0000256" key="1">
    <source>
        <dbReference type="ARBA" id="ARBA00004141"/>
    </source>
</evidence>
<comment type="subcellular location">
    <subcellularLocation>
        <location evidence="1">Membrane</location>
        <topology evidence="1">Multi-pass membrane protein</topology>
    </subcellularLocation>
</comment>
<feature type="transmembrane region" description="Helical" evidence="10">
    <location>
        <begin position="128"/>
        <end position="147"/>
    </location>
</feature>
<dbReference type="InParanoid" id="A0A165QBF8"/>
<dbReference type="InterPro" id="IPR005828">
    <property type="entry name" value="MFS_sugar_transport-like"/>
</dbReference>
<protein>
    <submittedName>
        <fullName evidence="12">General substrate transporter</fullName>
    </submittedName>
</protein>
<keyword evidence="4 10" id="KW-0812">Transmembrane</keyword>
<sequence length="533" mass="58595">MSSDKISRHDSDVKDPVEAHDDVKKPSTPEERQARLKAAMAEDPGLSGWNARAIKFYLIVLCITCCSGDSGFDGTVMSGINAMTQYQHYFGLAEAGPKTGIVFGIYTIGNLVGAFPASYLPDRIGRRYTMFFGNLVLVIGAILTATANSSGRFLGGRFLTGFGVACAGAAAKSYLAEVTPPQTRGRYLGILNSFFYVGQITATGMMIGTQKMQSENSWRLPLYIQAIPAGINVIFIHFCPESPRWLYTVGKMDEAKAILARLHSRDNDINSPLIRLEVEEIEEHVKIGGADKTWWDFRPLFRTKADRARMWMVILIGAFGQLSGNGMITYFLPILLKNAGITSDSKRITLNFVNSVTSMIGAVTGAYLVDSFGRRKLLLSSTTALVVILAIACGLLSNPGDNQVRANAGITFIYLFMVVFSFGWTSMQALYPAEVLSYQMRAKGLAFLAIVAQASSCINTFGLPVALSKIGWYVYLIFCIWDLFEVIVIYFTVVETKGLTLEEIEEVFSQDDPVKYSIEHNFKAKPEASPSHA</sequence>
<feature type="transmembrane region" description="Helical" evidence="10">
    <location>
        <begin position="377"/>
        <end position="397"/>
    </location>
</feature>
<feature type="transmembrane region" description="Helical" evidence="10">
    <location>
        <begin position="220"/>
        <end position="239"/>
    </location>
</feature>
<evidence type="ECO:0000256" key="4">
    <source>
        <dbReference type="ARBA" id="ARBA00022692"/>
    </source>
</evidence>
<dbReference type="Gene3D" id="1.20.1250.20">
    <property type="entry name" value="MFS general substrate transporter like domains"/>
    <property type="match status" value="1"/>
</dbReference>
<feature type="transmembrane region" description="Helical" evidence="10">
    <location>
        <begin position="153"/>
        <end position="175"/>
    </location>
</feature>
<evidence type="ECO:0000259" key="11">
    <source>
        <dbReference type="PROSITE" id="PS50850"/>
    </source>
</evidence>
<dbReference type="SUPFAM" id="SSF103473">
    <property type="entry name" value="MFS general substrate transporter"/>
    <property type="match status" value="1"/>
</dbReference>
<dbReference type="GO" id="GO:0016020">
    <property type="term" value="C:membrane"/>
    <property type="evidence" value="ECO:0007669"/>
    <property type="project" value="UniProtKB-SubCell"/>
</dbReference>
<evidence type="ECO:0000256" key="3">
    <source>
        <dbReference type="ARBA" id="ARBA00022448"/>
    </source>
</evidence>
<reference evidence="12 13" key="1">
    <citation type="journal article" date="2016" name="Mol. Biol. Evol.">
        <title>Comparative Genomics of Early-Diverging Mushroom-Forming Fungi Provides Insights into the Origins of Lignocellulose Decay Capabilities.</title>
        <authorList>
            <person name="Nagy L.G."/>
            <person name="Riley R."/>
            <person name="Tritt A."/>
            <person name="Adam C."/>
            <person name="Daum C."/>
            <person name="Floudas D."/>
            <person name="Sun H."/>
            <person name="Yadav J.S."/>
            <person name="Pangilinan J."/>
            <person name="Larsson K.H."/>
            <person name="Matsuura K."/>
            <person name="Barry K."/>
            <person name="Labutti K."/>
            <person name="Kuo R."/>
            <person name="Ohm R.A."/>
            <person name="Bhattacharya S.S."/>
            <person name="Shirouzu T."/>
            <person name="Yoshinaga Y."/>
            <person name="Martin F.M."/>
            <person name="Grigoriev I.V."/>
            <person name="Hibbett D.S."/>
        </authorList>
    </citation>
    <scope>NUCLEOTIDE SEQUENCE [LARGE SCALE GENOMIC DNA]</scope>
    <source>
        <strain evidence="12 13">HHB12029</strain>
    </source>
</reference>
<feature type="transmembrane region" description="Helical" evidence="10">
    <location>
        <begin position="352"/>
        <end position="370"/>
    </location>
</feature>
<comment type="similarity">
    <text evidence="2 8">Belongs to the major facilitator superfamily. Sugar transporter (TC 2.A.1.1) family.</text>
</comment>
<gene>
    <name evidence="12" type="ORF">EXIGLDRAFT_828717</name>
</gene>
<keyword evidence="3 8" id="KW-0813">Transport</keyword>
<evidence type="ECO:0000256" key="10">
    <source>
        <dbReference type="SAM" id="Phobius"/>
    </source>
</evidence>
<feature type="transmembrane region" description="Helical" evidence="10">
    <location>
        <begin position="472"/>
        <end position="493"/>
    </location>
</feature>
<dbReference type="PROSITE" id="PS50850">
    <property type="entry name" value="MFS"/>
    <property type="match status" value="1"/>
</dbReference>
<dbReference type="InterPro" id="IPR050360">
    <property type="entry name" value="MFS_Sugar_Transporters"/>
</dbReference>
<evidence type="ECO:0000313" key="13">
    <source>
        <dbReference type="Proteomes" id="UP000077266"/>
    </source>
</evidence>
<feature type="transmembrane region" description="Helical" evidence="10">
    <location>
        <begin position="56"/>
        <end position="80"/>
    </location>
</feature>
<evidence type="ECO:0000256" key="2">
    <source>
        <dbReference type="ARBA" id="ARBA00010992"/>
    </source>
</evidence>
<comment type="catalytic activity">
    <reaction evidence="7">
        <text>myo-inositol(out) + H(+)(out) = myo-inositol(in) + H(+)(in)</text>
        <dbReference type="Rhea" id="RHEA:60364"/>
        <dbReference type="ChEBI" id="CHEBI:15378"/>
        <dbReference type="ChEBI" id="CHEBI:17268"/>
    </reaction>
</comment>
<dbReference type="Pfam" id="PF00083">
    <property type="entry name" value="Sugar_tr"/>
    <property type="match status" value="1"/>
</dbReference>
<feature type="domain" description="Major facilitator superfamily (MFS) profile" evidence="11">
    <location>
        <begin position="59"/>
        <end position="497"/>
    </location>
</feature>
<dbReference type="PANTHER" id="PTHR48022:SF79">
    <property type="entry name" value="LACTOSE PERMEASE, PUTATIVE (AFU_ORTHOLOGUE AFUA_6G01860)-RELATED"/>
    <property type="match status" value="1"/>
</dbReference>
<feature type="transmembrane region" description="Helical" evidence="10">
    <location>
        <begin position="445"/>
        <end position="466"/>
    </location>
</feature>
<dbReference type="InterPro" id="IPR020846">
    <property type="entry name" value="MFS_dom"/>
</dbReference>
<dbReference type="InterPro" id="IPR003663">
    <property type="entry name" value="Sugar/inositol_transpt"/>
</dbReference>
<proteinExistence type="inferred from homology"/>
<keyword evidence="13" id="KW-1185">Reference proteome</keyword>
<keyword evidence="6 10" id="KW-0472">Membrane</keyword>
<evidence type="ECO:0000256" key="6">
    <source>
        <dbReference type="ARBA" id="ARBA00023136"/>
    </source>
</evidence>
<keyword evidence="5 10" id="KW-1133">Transmembrane helix</keyword>
<feature type="transmembrane region" description="Helical" evidence="10">
    <location>
        <begin position="310"/>
        <end position="332"/>
    </location>
</feature>
<feature type="transmembrane region" description="Helical" evidence="10">
    <location>
        <begin position="100"/>
        <end position="121"/>
    </location>
</feature>
<dbReference type="STRING" id="1314781.A0A165QBF8"/>
<dbReference type="InterPro" id="IPR036259">
    <property type="entry name" value="MFS_trans_sf"/>
</dbReference>
<feature type="transmembrane region" description="Helical" evidence="10">
    <location>
        <begin position="409"/>
        <end position="433"/>
    </location>
</feature>
<dbReference type="PROSITE" id="PS00216">
    <property type="entry name" value="SUGAR_TRANSPORT_1"/>
    <property type="match status" value="1"/>
</dbReference>
<feature type="transmembrane region" description="Helical" evidence="10">
    <location>
        <begin position="187"/>
        <end position="208"/>
    </location>
</feature>
<dbReference type="AlphaFoldDB" id="A0A165QBF8"/>
<evidence type="ECO:0000256" key="5">
    <source>
        <dbReference type="ARBA" id="ARBA00022989"/>
    </source>
</evidence>
<evidence type="ECO:0000256" key="8">
    <source>
        <dbReference type="RuleBase" id="RU003346"/>
    </source>
</evidence>
<dbReference type="EMBL" id="KV425884">
    <property type="protein sequence ID" value="KZW03364.1"/>
    <property type="molecule type" value="Genomic_DNA"/>
</dbReference>
<accession>A0A165QBF8</accession>
<dbReference type="GO" id="GO:0005351">
    <property type="term" value="F:carbohydrate:proton symporter activity"/>
    <property type="evidence" value="ECO:0007669"/>
    <property type="project" value="TreeGrafter"/>
</dbReference>
<evidence type="ECO:0000256" key="9">
    <source>
        <dbReference type="SAM" id="MobiDB-lite"/>
    </source>
</evidence>